<keyword evidence="3" id="KW-1185">Reference proteome</keyword>
<organism evidence="2 3">
    <name type="scientific">Pisciglobus halotolerans</name>
    <dbReference type="NCBI Taxonomy" id="745365"/>
    <lineage>
        <taxon>Bacteria</taxon>
        <taxon>Bacillati</taxon>
        <taxon>Bacillota</taxon>
        <taxon>Bacilli</taxon>
        <taxon>Lactobacillales</taxon>
        <taxon>Carnobacteriaceae</taxon>
    </lineage>
</organism>
<dbReference type="PANTHER" id="PTHR38664:SF1">
    <property type="entry name" value="SLR0058 PROTEIN"/>
    <property type="match status" value="1"/>
</dbReference>
<dbReference type="PANTHER" id="PTHR38664">
    <property type="entry name" value="SLR0058 PROTEIN"/>
    <property type="match status" value="1"/>
</dbReference>
<evidence type="ECO:0000256" key="1">
    <source>
        <dbReference type="SAM" id="Coils"/>
    </source>
</evidence>
<dbReference type="OrthoDB" id="2134917at2"/>
<keyword evidence="1" id="KW-0175">Coiled coil</keyword>
<proteinExistence type="predicted"/>
<dbReference type="RefSeq" id="WP_047392188.1">
    <property type="nucleotide sequence ID" value="NZ_FOQE01000039.1"/>
</dbReference>
<gene>
    <name evidence="2" type="ORF">SAMN04489868_1396</name>
</gene>
<feature type="coiled-coil region" evidence="1">
    <location>
        <begin position="74"/>
        <end position="101"/>
    </location>
</feature>
<evidence type="ECO:0000313" key="2">
    <source>
        <dbReference type="EMBL" id="SFH86508.1"/>
    </source>
</evidence>
<accession>A0A1I3DJ05</accession>
<evidence type="ECO:0000313" key="3">
    <source>
        <dbReference type="Proteomes" id="UP000198668"/>
    </source>
</evidence>
<name>A0A1I3DJ05_9LACT</name>
<reference evidence="2 3" key="1">
    <citation type="submission" date="2016-10" db="EMBL/GenBank/DDBJ databases">
        <authorList>
            <person name="de Groot N.N."/>
        </authorList>
    </citation>
    <scope>NUCLEOTIDE SEQUENCE [LARGE SCALE GENOMIC DNA]</scope>
    <source>
        <strain evidence="2 3">DSM 27630</strain>
    </source>
</reference>
<dbReference type="EMBL" id="FOQE01000039">
    <property type="protein sequence ID" value="SFH86508.1"/>
    <property type="molecule type" value="Genomic_DNA"/>
</dbReference>
<dbReference type="AlphaFoldDB" id="A0A1I3DJ05"/>
<protein>
    <submittedName>
        <fullName evidence="2">Polyhydroxyalkanoate synthesis regulator phasin</fullName>
    </submittedName>
</protein>
<dbReference type="InterPro" id="IPR008769">
    <property type="entry name" value="PhaF_PhaI"/>
</dbReference>
<dbReference type="Proteomes" id="UP000198668">
    <property type="component" value="Unassembled WGS sequence"/>
</dbReference>
<sequence length="102" mass="11296">MNDLKKIILAGIGGATMTVEKLEEAINTLSLKGQISVDEGKALSEELIRKGKGKFKQGDDLSKEEIQEVLMQMNIAQREDIAALEKKVAELNEQIENLVNKE</sequence>